<comment type="caution">
    <text evidence="1">The sequence shown here is derived from an EMBL/GenBank/DDBJ whole genome shotgun (WGS) entry which is preliminary data.</text>
</comment>
<dbReference type="Proteomes" id="UP000824120">
    <property type="component" value="Chromosome 1"/>
</dbReference>
<dbReference type="OrthoDB" id="1742451at2759"/>
<gene>
    <name evidence="1" type="ORF">H5410_001410</name>
</gene>
<protein>
    <submittedName>
        <fullName evidence="1">Uncharacterized protein</fullName>
    </submittedName>
</protein>
<reference evidence="1 2" key="1">
    <citation type="submission" date="2020-09" db="EMBL/GenBank/DDBJ databases">
        <title>De no assembly of potato wild relative species, Solanum commersonii.</title>
        <authorList>
            <person name="Cho K."/>
        </authorList>
    </citation>
    <scope>NUCLEOTIDE SEQUENCE [LARGE SCALE GENOMIC DNA]</scope>
    <source>
        <strain evidence="1">LZ3.2</strain>
        <tissue evidence="1">Leaf</tissue>
    </source>
</reference>
<keyword evidence="2" id="KW-1185">Reference proteome</keyword>
<sequence length="136" mass="15912">MDLMLTRYPEGIWSFEMKLLMNMLQRIGFGPKWLKWIRQCISSVKFSILSSYRCLRQGDPLSPFSLYLGHGRTKQLISDCKNGTLVFCDAIEEHMLILRVIFNMFEADSVLHISWSNIFIYPINTMINIEDLANKL</sequence>
<dbReference type="AlphaFoldDB" id="A0A9J6AYN3"/>
<accession>A0A9J6AYN3</accession>
<organism evidence="1 2">
    <name type="scientific">Solanum commersonii</name>
    <name type="common">Commerson's wild potato</name>
    <name type="synonym">Commerson's nightshade</name>
    <dbReference type="NCBI Taxonomy" id="4109"/>
    <lineage>
        <taxon>Eukaryota</taxon>
        <taxon>Viridiplantae</taxon>
        <taxon>Streptophyta</taxon>
        <taxon>Embryophyta</taxon>
        <taxon>Tracheophyta</taxon>
        <taxon>Spermatophyta</taxon>
        <taxon>Magnoliopsida</taxon>
        <taxon>eudicotyledons</taxon>
        <taxon>Gunneridae</taxon>
        <taxon>Pentapetalae</taxon>
        <taxon>asterids</taxon>
        <taxon>lamiids</taxon>
        <taxon>Solanales</taxon>
        <taxon>Solanaceae</taxon>
        <taxon>Solanoideae</taxon>
        <taxon>Solaneae</taxon>
        <taxon>Solanum</taxon>
    </lineage>
</organism>
<dbReference type="EMBL" id="JACXVP010000001">
    <property type="protein sequence ID" value="KAG5629693.1"/>
    <property type="molecule type" value="Genomic_DNA"/>
</dbReference>
<name>A0A9J6AYN3_SOLCO</name>
<evidence type="ECO:0000313" key="2">
    <source>
        <dbReference type="Proteomes" id="UP000824120"/>
    </source>
</evidence>
<proteinExistence type="predicted"/>
<evidence type="ECO:0000313" key="1">
    <source>
        <dbReference type="EMBL" id="KAG5629693.1"/>
    </source>
</evidence>